<protein>
    <submittedName>
        <fullName evidence="2">Uncharacterized protein</fullName>
    </submittedName>
</protein>
<evidence type="ECO:0000313" key="3">
    <source>
        <dbReference type="Proteomes" id="UP000093122"/>
    </source>
</evidence>
<gene>
    <name evidence="2" type="ORF">AX245_02955</name>
</gene>
<evidence type="ECO:0000313" key="2">
    <source>
        <dbReference type="EMBL" id="OCM71724.1"/>
    </source>
</evidence>
<sequence>MLKKIFGWLCILCLAYVTYFLLFKKEQIVKPKAYKNEVTKVSSREFVEKTIQSQAEKTLESEDLVNEVEKEKVKESFKFAIDYLNQVKSNEEFKPNYYNHLSITDISMLRTVKSVLIVGYQFKIESLNVFKSEADNVYQLTIKLVDSQQNELVLVGNFVINTRQIELTSLHGRPAGMMN</sequence>
<keyword evidence="1" id="KW-0472">Membrane</keyword>
<evidence type="ECO:0000256" key="1">
    <source>
        <dbReference type="SAM" id="Phobius"/>
    </source>
</evidence>
<keyword evidence="1" id="KW-0812">Transmembrane</keyword>
<accession>A0A853P5B9</accession>
<name>A0A853P5B9_STRAG</name>
<comment type="caution">
    <text evidence="2">The sequence shown here is derived from an EMBL/GenBank/DDBJ whole genome shotgun (WGS) entry which is preliminary data.</text>
</comment>
<dbReference type="Proteomes" id="UP000093122">
    <property type="component" value="Unassembled WGS sequence"/>
</dbReference>
<proteinExistence type="predicted"/>
<keyword evidence="1" id="KW-1133">Transmembrane helix</keyword>
<dbReference type="RefSeq" id="WP_000913458.1">
    <property type="nucleotide sequence ID" value="NZ_CP007631.1"/>
</dbReference>
<feature type="transmembrane region" description="Helical" evidence="1">
    <location>
        <begin position="6"/>
        <end position="23"/>
    </location>
</feature>
<reference evidence="2 3" key="1">
    <citation type="journal article" date="2016" name="Sci. Rep.">
        <title>Serotype IV Streptococcus agalactiae ST-452 has arisen from large genomic recombination events between CC23 and the hypervirulent CC17 lineages.</title>
        <authorList>
            <person name="Campisi E."/>
            <person name="Rinaudo C.D."/>
            <person name="Donati C."/>
            <person name="Barucco M."/>
            <person name="Torricelli G."/>
            <person name="Edwards M.S."/>
            <person name="Baker C.J."/>
            <person name="Margarit I."/>
            <person name="Rosini R."/>
        </authorList>
    </citation>
    <scope>NUCLEOTIDE SEQUENCE [LARGE SCALE GENOMIC DNA]</scope>
    <source>
        <strain evidence="2 3">CZ-PW-140</strain>
    </source>
</reference>
<dbReference type="EMBL" id="MAWT01000014">
    <property type="protein sequence ID" value="OCM71724.1"/>
    <property type="molecule type" value="Genomic_DNA"/>
</dbReference>
<organism evidence="2 3">
    <name type="scientific">Streptococcus agalactiae</name>
    <dbReference type="NCBI Taxonomy" id="1311"/>
    <lineage>
        <taxon>Bacteria</taxon>
        <taxon>Bacillati</taxon>
        <taxon>Bacillota</taxon>
        <taxon>Bacilli</taxon>
        <taxon>Lactobacillales</taxon>
        <taxon>Streptococcaceae</taxon>
        <taxon>Streptococcus</taxon>
    </lineage>
</organism>
<dbReference type="AlphaFoldDB" id="A0A853P5B9"/>
<dbReference type="KEGG" id="sage:EN72_10405"/>